<dbReference type="RefSeq" id="WP_130542507.1">
    <property type="nucleotide sequence ID" value="NZ_CP042431.1"/>
</dbReference>
<comment type="caution">
    <text evidence="6">The sequence shown here is derived from an EMBL/GenBank/DDBJ whole genome shotgun (WGS) entry which is preliminary data.</text>
</comment>
<dbReference type="InterPro" id="IPR003825">
    <property type="entry name" value="Colicin-V_CvpA"/>
</dbReference>
<name>A0A4Q7MU16_9BACT</name>
<proteinExistence type="predicted"/>
<dbReference type="GO" id="GO:0016020">
    <property type="term" value="C:membrane"/>
    <property type="evidence" value="ECO:0007669"/>
    <property type="project" value="UniProtKB-SubCell"/>
</dbReference>
<dbReference type="PANTHER" id="PTHR37306:SF1">
    <property type="entry name" value="COLICIN V PRODUCTION PROTEIN"/>
    <property type="match status" value="1"/>
</dbReference>
<keyword evidence="4 5" id="KW-0472">Membrane</keyword>
<keyword evidence="3 5" id="KW-1133">Transmembrane helix</keyword>
<feature type="transmembrane region" description="Helical" evidence="5">
    <location>
        <begin position="61"/>
        <end position="82"/>
    </location>
</feature>
<organism evidence="6 7">
    <name type="scientific">Pseudobacter ginsenosidimutans</name>
    <dbReference type="NCBI Taxonomy" id="661488"/>
    <lineage>
        <taxon>Bacteria</taxon>
        <taxon>Pseudomonadati</taxon>
        <taxon>Bacteroidota</taxon>
        <taxon>Chitinophagia</taxon>
        <taxon>Chitinophagales</taxon>
        <taxon>Chitinophagaceae</taxon>
        <taxon>Pseudobacter</taxon>
    </lineage>
</organism>
<feature type="transmembrane region" description="Helical" evidence="5">
    <location>
        <begin position="103"/>
        <end position="121"/>
    </location>
</feature>
<gene>
    <name evidence="6" type="ORF">EV199_3963</name>
</gene>
<evidence type="ECO:0000256" key="4">
    <source>
        <dbReference type="ARBA" id="ARBA00023136"/>
    </source>
</evidence>
<accession>A0A4Q7MU16</accession>
<protein>
    <submittedName>
        <fullName evidence="6">Membrane protein required for colicin V production</fullName>
    </submittedName>
</protein>
<feature type="transmembrane region" description="Helical" evidence="5">
    <location>
        <begin position="21"/>
        <end position="41"/>
    </location>
</feature>
<reference evidence="6 7" key="1">
    <citation type="submission" date="2019-02" db="EMBL/GenBank/DDBJ databases">
        <title>Genomic Encyclopedia of Type Strains, Phase IV (KMG-IV): sequencing the most valuable type-strain genomes for metagenomic binning, comparative biology and taxonomic classification.</title>
        <authorList>
            <person name="Goeker M."/>
        </authorList>
    </citation>
    <scope>NUCLEOTIDE SEQUENCE [LARGE SCALE GENOMIC DNA]</scope>
    <source>
        <strain evidence="6 7">DSM 18116</strain>
    </source>
</reference>
<keyword evidence="7" id="KW-1185">Reference proteome</keyword>
<dbReference type="EMBL" id="SGXA01000002">
    <property type="protein sequence ID" value="RZS72048.1"/>
    <property type="molecule type" value="Genomic_DNA"/>
</dbReference>
<dbReference type="GO" id="GO:0009403">
    <property type="term" value="P:toxin biosynthetic process"/>
    <property type="evidence" value="ECO:0007669"/>
    <property type="project" value="InterPro"/>
</dbReference>
<dbReference type="Pfam" id="PF02674">
    <property type="entry name" value="Colicin_V"/>
    <property type="match status" value="1"/>
</dbReference>
<dbReference type="Proteomes" id="UP000293874">
    <property type="component" value="Unassembled WGS sequence"/>
</dbReference>
<sequence>MIIDIVFIIMLIMAVIKGWQRGLVIAVFSVIGLIVGIVAAMKLSALVAEWLKDSTSISAKWLPFISFAVVFIGAVLLIRLGANLLEATLEVALLGWANKLGGILLYIIIYTLAYSVLLFYAEQLKLISAESIRQSVTYAYIQPLGPWVVDGIGKLIPAFKDMFTELEAFFERIAADASTQKAV</sequence>
<dbReference type="AlphaFoldDB" id="A0A4Q7MU16"/>
<evidence type="ECO:0000313" key="6">
    <source>
        <dbReference type="EMBL" id="RZS72048.1"/>
    </source>
</evidence>
<evidence type="ECO:0000256" key="3">
    <source>
        <dbReference type="ARBA" id="ARBA00022989"/>
    </source>
</evidence>
<dbReference type="PANTHER" id="PTHR37306">
    <property type="entry name" value="COLICIN V PRODUCTION PROTEIN"/>
    <property type="match status" value="1"/>
</dbReference>
<dbReference type="OrthoDB" id="1492026at2"/>
<comment type="subcellular location">
    <subcellularLocation>
        <location evidence="1">Membrane</location>
        <topology evidence="1">Multi-pass membrane protein</topology>
    </subcellularLocation>
</comment>
<evidence type="ECO:0000256" key="5">
    <source>
        <dbReference type="SAM" id="Phobius"/>
    </source>
</evidence>
<evidence type="ECO:0000256" key="2">
    <source>
        <dbReference type="ARBA" id="ARBA00022692"/>
    </source>
</evidence>
<evidence type="ECO:0000313" key="7">
    <source>
        <dbReference type="Proteomes" id="UP000293874"/>
    </source>
</evidence>
<keyword evidence="2 5" id="KW-0812">Transmembrane</keyword>
<evidence type="ECO:0000256" key="1">
    <source>
        <dbReference type="ARBA" id="ARBA00004141"/>
    </source>
</evidence>